<dbReference type="SUPFAM" id="SSF51338">
    <property type="entry name" value="Composite domain of metallo-dependent hydrolases"/>
    <property type="match status" value="1"/>
</dbReference>
<gene>
    <name evidence="7" type="ORF">ACFOHJ_23430</name>
</gene>
<evidence type="ECO:0000259" key="6">
    <source>
        <dbReference type="Pfam" id="PF01979"/>
    </source>
</evidence>
<dbReference type="EC" id="3.5.2.3" evidence="7"/>
<name>A0ABV7KH68_9HYPH</name>
<dbReference type="Gene3D" id="2.30.40.10">
    <property type="entry name" value="Urease, subunit C, domain 1"/>
    <property type="match status" value="1"/>
</dbReference>
<evidence type="ECO:0000313" key="7">
    <source>
        <dbReference type="EMBL" id="MFC3209176.1"/>
    </source>
</evidence>
<organism evidence="7 8">
    <name type="scientific">Aquamicrobium soli</name>
    <dbReference type="NCBI Taxonomy" id="1811518"/>
    <lineage>
        <taxon>Bacteria</taxon>
        <taxon>Pseudomonadati</taxon>
        <taxon>Pseudomonadota</taxon>
        <taxon>Alphaproteobacteria</taxon>
        <taxon>Hyphomicrobiales</taxon>
        <taxon>Phyllobacteriaceae</taxon>
        <taxon>Aquamicrobium</taxon>
    </lineage>
</organism>
<dbReference type="EMBL" id="JBHRTK010000031">
    <property type="protein sequence ID" value="MFC3209176.1"/>
    <property type="molecule type" value="Genomic_DNA"/>
</dbReference>
<dbReference type="GO" id="GO:0004151">
    <property type="term" value="F:dihydroorotase activity"/>
    <property type="evidence" value="ECO:0007669"/>
    <property type="project" value="UniProtKB-EC"/>
</dbReference>
<dbReference type="Pfam" id="PF01979">
    <property type="entry name" value="Amidohydro_1"/>
    <property type="match status" value="1"/>
</dbReference>
<comment type="caution">
    <text evidence="7">The sequence shown here is derived from an EMBL/GenBank/DDBJ whole genome shotgun (WGS) entry which is preliminary data.</text>
</comment>
<dbReference type="Gene3D" id="3.20.20.140">
    <property type="entry name" value="Metal-dependent hydrolases"/>
    <property type="match status" value="1"/>
</dbReference>
<evidence type="ECO:0000256" key="2">
    <source>
        <dbReference type="ARBA" id="ARBA00002368"/>
    </source>
</evidence>
<dbReference type="InterPro" id="IPR002195">
    <property type="entry name" value="Dihydroorotase_CS"/>
</dbReference>
<accession>A0ABV7KH68</accession>
<evidence type="ECO:0000313" key="8">
    <source>
        <dbReference type="Proteomes" id="UP001595583"/>
    </source>
</evidence>
<evidence type="ECO:0000256" key="3">
    <source>
        <dbReference type="ARBA" id="ARBA00010286"/>
    </source>
</evidence>
<keyword evidence="8" id="KW-1185">Reference proteome</keyword>
<evidence type="ECO:0000256" key="5">
    <source>
        <dbReference type="ARBA" id="ARBA00022801"/>
    </source>
</evidence>
<evidence type="ECO:0000256" key="1">
    <source>
        <dbReference type="ARBA" id="ARBA00001947"/>
    </source>
</evidence>
<keyword evidence="4" id="KW-0479">Metal-binding</keyword>
<proteinExistence type="inferred from homology"/>
<dbReference type="NCBIfam" id="NF006559">
    <property type="entry name" value="PRK09060.1"/>
    <property type="match status" value="1"/>
</dbReference>
<dbReference type="InterPro" id="IPR011059">
    <property type="entry name" value="Metal-dep_hydrolase_composite"/>
</dbReference>
<feature type="domain" description="Amidohydrolase-related" evidence="6">
    <location>
        <begin position="54"/>
        <end position="420"/>
    </location>
</feature>
<reference evidence="8" key="1">
    <citation type="journal article" date="2019" name="Int. J. Syst. Evol. Microbiol.">
        <title>The Global Catalogue of Microorganisms (GCM) 10K type strain sequencing project: providing services to taxonomists for standard genome sequencing and annotation.</title>
        <authorList>
            <consortium name="The Broad Institute Genomics Platform"/>
            <consortium name="The Broad Institute Genome Sequencing Center for Infectious Disease"/>
            <person name="Wu L."/>
            <person name="Ma J."/>
        </authorList>
    </citation>
    <scope>NUCLEOTIDE SEQUENCE [LARGE SCALE GENOMIC DNA]</scope>
    <source>
        <strain evidence="8">KCTC 52165</strain>
    </source>
</reference>
<comment type="cofactor">
    <cofactor evidence="1">
        <name>Zn(2+)</name>
        <dbReference type="ChEBI" id="CHEBI:29105"/>
    </cofactor>
</comment>
<dbReference type="PANTHER" id="PTHR43668:SF4">
    <property type="entry name" value="ALLANTOINASE"/>
    <property type="match status" value="1"/>
</dbReference>
<dbReference type="InterPro" id="IPR032466">
    <property type="entry name" value="Metal_Hydrolase"/>
</dbReference>
<dbReference type="Proteomes" id="UP001595583">
    <property type="component" value="Unassembled WGS sequence"/>
</dbReference>
<dbReference type="InterPro" id="IPR050138">
    <property type="entry name" value="DHOase/Allantoinase_Hydrolase"/>
</dbReference>
<comment type="similarity">
    <text evidence="3">Belongs to the metallo-dependent hydrolases superfamily. DHOase family. Class I DHOase subfamily.</text>
</comment>
<dbReference type="PROSITE" id="PS00483">
    <property type="entry name" value="DIHYDROOROTASE_2"/>
    <property type="match status" value="1"/>
</dbReference>
<evidence type="ECO:0000256" key="4">
    <source>
        <dbReference type="ARBA" id="ARBA00022723"/>
    </source>
</evidence>
<protein>
    <submittedName>
        <fullName evidence="7">Dihydroorotase</fullName>
        <ecNumber evidence="7">3.5.2.3</ecNumber>
    </submittedName>
</protein>
<dbReference type="InterPro" id="IPR006680">
    <property type="entry name" value="Amidohydro-rel"/>
</dbReference>
<comment type="function">
    <text evidence="2">Catalyzes the reversible cyclization of carbamoyl aspartate to dihydroorotate.</text>
</comment>
<sequence length="444" mass="48362">MAATYDLILTGGTVVNHDGRGARDIGVRGGRIAAVGDLSQSSAGETIDCTGLHILPGVIDSQVHFREPGMEQKEDLETGSRAAVLGGVTAVFEMPNTKPLTTSEAALADKVARATNRMHCDFAFWVGGTRDNARDVGELERLPGAAGIKVFMGSSTGDLLVEDDEGVASILRNTRRRAAFHSEDEFRLRERLGERIEGDPSSHPVWRDELAALTCTERLVRVARRTRARIHVLHISTAEEIAFLEQHKDVATCEATPHHLTLSADDYARLGNLMQMNPPVRAARHRDGVWHGVAQGIIDVLGSDHAPHTLEEKQKTYPASPSGMTGVQTLVPIMLDHVNAGRLSLERFVDLSSHGPNRIYGIARKGRIAAGYDADFTIVDLKRRETITNAQQGSKAGWTPYDGKQVTGWPVGTVIRGKRVMWEGEIVTPSQGRAVEFSEALLKP</sequence>
<keyword evidence="5 7" id="KW-0378">Hydrolase</keyword>
<dbReference type="RefSeq" id="WP_378225320.1">
    <property type="nucleotide sequence ID" value="NZ_JBHRTK010000031.1"/>
</dbReference>
<dbReference type="PANTHER" id="PTHR43668">
    <property type="entry name" value="ALLANTOINASE"/>
    <property type="match status" value="1"/>
</dbReference>
<dbReference type="NCBIfam" id="TIGR00857">
    <property type="entry name" value="pyrC_multi"/>
    <property type="match status" value="1"/>
</dbReference>
<dbReference type="SUPFAM" id="SSF51556">
    <property type="entry name" value="Metallo-dependent hydrolases"/>
    <property type="match status" value="1"/>
</dbReference>
<dbReference type="CDD" id="cd01318">
    <property type="entry name" value="DHOase_IIb"/>
    <property type="match status" value="1"/>
</dbReference>